<keyword evidence="2" id="KW-0964">Secreted</keyword>
<dbReference type="Proteomes" id="UP001458415">
    <property type="component" value="Unassembled WGS sequence"/>
</dbReference>
<feature type="compositionally biased region" description="Basic and acidic residues" evidence="5">
    <location>
        <begin position="36"/>
        <end position="58"/>
    </location>
</feature>
<keyword evidence="4" id="KW-0572">Peptidoglycan-anchor</keyword>
<comment type="caution">
    <text evidence="8">The sequence shown here is derived from an EMBL/GenBank/DDBJ whole genome shotgun (WGS) entry which is preliminary data.</text>
</comment>
<accession>A0ABV1VW50</accession>
<dbReference type="EMBL" id="JBEPCU010000026">
    <property type="protein sequence ID" value="MER6976163.1"/>
    <property type="molecule type" value="Genomic_DNA"/>
</dbReference>
<evidence type="ECO:0000256" key="4">
    <source>
        <dbReference type="ARBA" id="ARBA00023088"/>
    </source>
</evidence>
<keyword evidence="3 6" id="KW-0732">Signal</keyword>
<dbReference type="InterPro" id="IPR019931">
    <property type="entry name" value="LPXTG_anchor"/>
</dbReference>
<evidence type="ECO:0000259" key="7">
    <source>
        <dbReference type="PROSITE" id="PS50847"/>
    </source>
</evidence>
<keyword evidence="9" id="KW-1185">Reference proteome</keyword>
<protein>
    <recommendedName>
        <fullName evidence="7">Gram-positive cocci surface proteins LPxTG domain-containing protein</fullName>
    </recommendedName>
</protein>
<gene>
    <name evidence="8" type="ORF">ABT317_03705</name>
</gene>
<feature type="chain" id="PRO_5045610815" description="Gram-positive cocci surface proteins LPxTG domain-containing protein" evidence="6">
    <location>
        <begin position="24"/>
        <end position="126"/>
    </location>
</feature>
<dbReference type="PROSITE" id="PS50847">
    <property type="entry name" value="GRAM_POS_ANCHORING"/>
    <property type="match status" value="1"/>
</dbReference>
<proteinExistence type="predicted"/>
<feature type="compositionally biased region" description="Basic and acidic residues" evidence="5">
    <location>
        <begin position="72"/>
        <end position="96"/>
    </location>
</feature>
<sequence>MASAAAAAALFTAPLAGATTAYADGHPHNPQPTHAPHHEHGSDKHGSDEHGSDEHSSDENGSDENGSDENGCPEHRCDNDEQRPDKPRLADTGADHTQEVILGSAAAALIAAGAGTMLIARRRSNS</sequence>
<evidence type="ECO:0000313" key="8">
    <source>
        <dbReference type="EMBL" id="MER6976163.1"/>
    </source>
</evidence>
<feature type="domain" description="Gram-positive cocci surface proteins LPxTG" evidence="7">
    <location>
        <begin position="89"/>
        <end position="126"/>
    </location>
</feature>
<organism evidence="8 9">
    <name type="scientific">Streptomyces carpinensis</name>
    <dbReference type="NCBI Taxonomy" id="66369"/>
    <lineage>
        <taxon>Bacteria</taxon>
        <taxon>Bacillati</taxon>
        <taxon>Actinomycetota</taxon>
        <taxon>Actinomycetes</taxon>
        <taxon>Kitasatosporales</taxon>
        <taxon>Streptomycetaceae</taxon>
        <taxon>Streptomyces</taxon>
    </lineage>
</organism>
<evidence type="ECO:0000313" key="9">
    <source>
        <dbReference type="Proteomes" id="UP001458415"/>
    </source>
</evidence>
<evidence type="ECO:0000256" key="6">
    <source>
        <dbReference type="SAM" id="SignalP"/>
    </source>
</evidence>
<feature type="region of interest" description="Disordered" evidence="5">
    <location>
        <begin position="20"/>
        <end position="96"/>
    </location>
</feature>
<evidence type="ECO:0000256" key="2">
    <source>
        <dbReference type="ARBA" id="ARBA00022525"/>
    </source>
</evidence>
<name>A0ABV1VW50_9ACTN</name>
<keyword evidence="1" id="KW-0134">Cell wall</keyword>
<evidence type="ECO:0000256" key="1">
    <source>
        <dbReference type="ARBA" id="ARBA00022512"/>
    </source>
</evidence>
<evidence type="ECO:0000256" key="3">
    <source>
        <dbReference type="ARBA" id="ARBA00022729"/>
    </source>
</evidence>
<feature type="signal peptide" evidence="6">
    <location>
        <begin position="1"/>
        <end position="23"/>
    </location>
</feature>
<evidence type="ECO:0000256" key="5">
    <source>
        <dbReference type="SAM" id="MobiDB-lite"/>
    </source>
</evidence>
<reference evidence="8 9" key="1">
    <citation type="submission" date="2024-06" db="EMBL/GenBank/DDBJ databases">
        <title>The Natural Products Discovery Center: Release of the First 8490 Sequenced Strains for Exploring Actinobacteria Biosynthetic Diversity.</title>
        <authorList>
            <person name="Kalkreuter E."/>
            <person name="Kautsar S.A."/>
            <person name="Yang D."/>
            <person name="Bader C.D."/>
            <person name="Teijaro C.N."/>
            <person name="Fluegel L."/>
            <person name="Davis C.M."/>
            <person name="Simpson J.R."/>
            <person name="Lauterbach L."/>
            <person name="Steele A.D."/>
            <person name="Gui C."/>
            <person name="Meng S."/>
            <person name="Li G."/>
            <person name="Viehrig K."/>
            <person name="Ye F."/>
            <person name="Su P."/>
            <person name="Kiefer A.F."/>
            <person name="Nichols A."/>
            <person name="Cepeda A.J."/>
            <person name="Yan W."/>
            <person name="Fan B."/>
            <person name="Jiang Y."/>
            <person name="Adhikari A."/>
            <person name="Zheng C.-J."/>
            <person name="Schuster L."/>
            <person name="Cowan T.M."/>
            <person name="Smanski M.J."/>
            <person name="Chevrette M.G."/>
            <person name="De Carvalho L.P.S."/>
            <person name="Shen B."/>
        </authorList>
    </citation>
    <scope>NUCLEOTIDE SEQUENCE [LARGE SCALE GENOMIC DNA]</scope>
    <source>
        <strain evidence="8 9">NPDC000634</strain>
    </source>
</reference>